<sequence>MDRFSSLYRRISCAVLLAALCVAGASTARAQSANAGTITGTVTDPTGAVIPGATITVSDAKSATSRTTVTNKDGQFVVPDMPIGTYDVKVTKPGFSTDEIPDLTVNVGTQSTANFKLAVGAESTVISVEASNADLQTINATTGQTVEQAMVNSLPAIGRDVATFVTMQPGVSPAGYVAGTAQDQASISLDGGQNSADMDGTQGVYTSNNLGSTTGGFLGAGASGVMPMPQDSIEEFKVSTSGQTADFNNSTGSNSQVVTKRGHDTIHGTVYEYYLDNTFNANSWQNNFPGTGYTPKPSYHFSRFGAAAGGPILPKYFGGKTYLFANYEGFRYPAAATYERTIPSYNYLQNGQLTFAANEGGCTFNGSTTAPSSTCSSQQLTNADPRGLGFNSTMKTFYQTQLPVAPASLTGSTGGDGKSYYGTFDQSCGALSTSYCDGVNTIGYKANISIPQSSNFLATRLDHDFGDKWHFMATYRYYNLQNVTSNQVDIGGVIGNDKLGVPTALTPRPQQPWFLAVGMTTNISSSLTNDFHYSYLRNFWQWKGAGAPAQISGAGGVIEPLGENTTTVLAPYNVNAQNIRTRIWLGKDNFFRDDLTKIKGNHVLQAGFQYQHNFNYHQRTDNGASINYTPTYQIGDSGGGGNVAYSATGLGSVGAGTANYARILDTYYGIVTDTQVANTYTNNGGTLTLNPAATPIGAHTTIPYYNIYGTDTWKVTPTLTLNYGISYAIEMPPHEANGNQVMWTDPSGNEQSTDKWLENRYTAAAQGTVYNPYFAFALLKNVDGGGRKYAYNPYYASVSPRISFAWNPKFTNEGMAKIFGSGATVIRGGYGRLYARINGDLQVLNPLLSPGLILATQCKYAQASGCNSLNFNDNTAYRFGVDGTSPVLASAPAPTTLPQPYRPGIDGPGVSIASPLDPSLRPSYADTFNLSIQRQIGHRQLLEVGYIGRYINHDYIMKNPNQVPYNLALNGQSFAQAYAAVESAMGCTQTAAACKATTTSATSSKAATRVFPIVSAQPFFEAALGGASSPYCAYTDSISNVAATSCTQALVMKQASKFGAQQVFSLWQALDNNMNGANGAGFTFNRSLAGTATSNTTYGSAGQTVTGISIGTPDGWANYHGGYVSYKISGFHGITLQENLTWSKALGLGTYNQSTSSITAQDSYNLANQYGRQSFDQKIIFNTFVVYQTPWFKGQNGIIGRLAGGWTFSPVVTAGTGQPLQCTSNNSGQNFGGEDGSTFTDSETCIFTKHEPAVMHTYRGITGSTTGTSVKGPGSAAVNMFSNPDAVYATVRAPILGYDTKDSLSSTVSGLGYMNVDLSVKKEMRIFDRYSLEFSGVMFNALNHLDFANPSLSLQSTSAWGVTKTQGNTPRQIQMGVRANF</sequence>
<protein>
    <submittedName>
        <fullName evidence="3">Carboxypeptidase regulatory-like domain-containing protein</fullName>
    </submittedName>
</protein>
<keyword evidence="4" id="KW-1185">Reference proteome</keyword>
<evidence type="ECO:0000313" key="3">
    <source>
        <dbReference type="EMBL" id="SEF90701.1"/>
    </source>
</evidence>
<keyword evidence="3" id="KW-0121">Carboxypeptidase</keyword>
<dbReference type="GO" id="GO:0030246">
    <property type="term" value="F:carbohydrate binding"/>
    <property type="evidence" value="ECO:0007669"/>
    <property type="project" value="InterPro"/>
</dbReference>
<dbReference type="SUPFAM" id="SSF56935">
    <property type="entry name" value="Porins"/>
    <property type="match status" value="1"/>
</dbReference>
<organism evidence="3 4">
    <name type="scientific">Bryocella elongata</name>
    <dbReference type="NCBI Taxonomy" id="863522"/>
    <lineage>
        <taxon>Bacteria</taxon>
        <taxon>Pseudomonadati</taxon>
        <taxon>Acidobacteriota</taxon>
        <taxon>Terriglobia</taxon>
        <taxon>Terriglobales</taxon>
        <taxon>Acidobacteriaceae</taxon>
        <taxon>Bryocella</taxon>
    </lineage>
</organism>
<dbReference type="Pfam" id="PF13620">
    <property type="entry name" value="CarboxypepD_reg"/>
    <property type="match status" value="1"/>
</dbReference>
<dbReference type="RefSeq" id="WP_103932262.1">
    <property type="nucleotide sequence ID" value="NZ_FNVA01000002.1"/>
</dbReference>
<dbReference type="OrthoDB" id="97893at2"/>
<dbReference type="EMBL" id="FNVA01000002">
    <property type="protein sequence ID" value="SEF90701.1"/>
    <property type="molecule type" value="Genomic_DNA"/>
</dbReference>
<dbReference type="Proteomes" id="UP000236728">
    <property type="component" value="Unassembled WGS sequence"/>
</dbReference>
<feature type="chain" id="PRO_5009287632" evidence="1">
    <location>
        <begin position="31"/>
        <end position="1381"/>
    </location>
</feature>
<dbReference type="Gene3D" id="2.60.40.1120">
    <property type="entry name" value="Carboxypeptidase-like, regulatory domain"/>
    <property type="match status" value="1"/>
</dbReference>
<name>A0A1H5VV10_9BACT</name>
<feature type="signal peptide" evidence="1">
    <location>
        <begin position="1"/>
        <end position="30"/>
    </location>
</feature>
<proteinExistence type="predicted"/>
<reference evidence="3 4" key="1">
    <citation type="submission" date="2016-10" db="EMBL/GenBank/DDBJ databases">
        <authorList>
            <person name="de Groot N.N."/>
        </authorList>
    </citation>
    <scope>NUCLEOTIDE SEQUENCE [LARGE SCALE GENOMIC DNA]</scope>
    <source>
        <strain evidence="3 4">DSM 22489</strain>
    </source>
</reference>
<evidence type="ECO:0000313" key="4">
    <source>
        <dbReference type="Proteomes" id="UP000236728"/>
    </source>
</evidence>
<keyword evidence="1" id="KW-0732">Signal</keyword>
<keyword evidence="3" id="KW-0378">Hydrolase</keyword>
<feature type="domain" description="TonB-dependent transporter Oar-like beta-barrel" evidence="2">
    <location>
        <begin position="1074"/>
        <end position="1374"/>
    </location>
</feature>
<keyword evidence="3" id="KW-0645">Protease</keyword>
<dbReference type="Pfam" id="PF25183">
    <property type="entry name" value="OMP_b-brl_4"/>
    <property type="match status" value="2"/>
</dbReference>
<dbReference type="InterPro" id="IPR057601">
    <property type="entry name" value="Oar-like_b-barrel"/>
</dbReference>
<dbReference type="GO" id="GO:0004180">
    <property type="term" value="F:carboxypeptidase activity"/>
    <property type="evidence" value="ECO:0007669"/>
    <property type="project" value="UniProtKB-KW"/>
</dbReference>
<accession>A0A1H5VV10</accession>
<evidence type="ECO:0000256" key="1">
    <source>
        <dbReference type="SAM" id="SignalP"/>
    </source>
</evidence>
<evidence type="ECO:0000259" key="2">
    <source>
        <dbReference type="Pfam" id="PF25183"/>
    </source>
</evidence>
<gene>
    <name evidence="3" type="ORF">SAMN05421819_1310</name>
</gene>
<feature type="domain" description="TonB-dependent transporter Oar-like beta-barrel" evidence="2">
    <location>
        <begin position="258"/>
        <end position="997"/>
    </location>
</feature>
<dbReference type="SUPFAM" id="SSF49452">
    <property type="entry name" value="Starch-binding domain-like"/>
    <property type="match status" value="1"/>
</dbReference>
<dbReference type="InterPro" id="IPR013784">
    <property type="entry name" value="Carb-bd-like_fold"/>
</dbReference>